<dbReference type="KEGG" id="kst:KSMBR1_1640"/>
<evidence type="ECO:0000259" key="4">
    <source>
        <dbReference type="Pfam" id="PF00905"/>
    </source>
</evidence>
<dbReference type="Pfam" id="PF00905">
    <property type="entry name" value="Transpeptidase"/>
    <property type="match status" value="1"/>
</dbReference>
<dbReference type="InterPro" id="IPR001460">
    <property type="entry name" value="PCN-bd_Tpept"/>
</dbReference>
<evidence type="ECO:0000256" key="2">
    <source>
        <dbReference type="ARBA" id="ARBA00022645"/>
    </source>
</evidence>
<gene>
    <name evidence="6" type="primary">pbpA</name>
    <name evidence="7" type="ORF">KSMBR1_1640</name>
    <name evidence="6" type="ORF">kustd1895</name>
</gene>
<evidence type="ECO:0000313" key="7">
    <source>
        <dbReference type="EMBL" id="SOH04139.1"/>
    </source>
</evidence>
<dbReference type="Gene3D" id="3.90.1310.10">
    <property type="entry name" value="Penicillin-binding protein 2a (Domain 2)"/>
    <property type="match status" value="1"/>
</dbReference>
<protein>
    <submittedName>
        <fullName evidence="6">Similar to penicillin-binding protein 2</fullName>
    </submittedName>
</protein>
<dbReference type="Proteomes" id="UP000221734">
    <property type="component" value="Chromosome Kuenenia_stuttgartiensis_MBR1"/>
</dbReference>
<evidence type="ECO:0000256" key="1">
    <source>
        <dbReference type="ARBA" id="ARBA00004370"/>
    </source>
</evidence>
<keyword evidence="2" id="KW-0645">Protease</keyword>
<dbReference type="InterPro" id="IPR036138">
    <property type="entry name" value="PBP_dimer_sf"/>
</dbReference>
<dbReference type="RefSeq" id="WP_099324871.1">
    <property type="nucleotide sequence ID" value="NZ_LT934425.1"/>
</dbReference>
<keyword evidence="2" id="KW-0378">Hydrolase</keyword>
<evidence type="ECO:0000313" key="6">
    <source>
        <dbReference type="EMBL" id="CAJ72640.1"/>
    </source>
</evidence>
<dbReference type="EMBL" id="LT934425">
    <property type="protein sequence ID" value="SOH04139.1"/>
    <property type="molecule type" value="Genomic_DNA"/>
</dbReference>
<reference evidence="7" key="4">
    <citation type="submission" date="2017-10" db="EMBL/GenBank/DDBJ databases">
        <authorList>
            <person name="Banno H."/>
            <person name="Chua N.-H."/>
        </authorList>
    </citation>
    <scope>NUCLEOTIDE SEQUENCE [LARGE SCALE GENOMIC DNA]</scope>
    <source>
        <strain evidence="7">Kuenenia_mbr1_ru-nijmegen</strain>
    </source>
</reference>
<keyword evidence="8" id="KW-1185">Reference proteome</keyword>
<keyword evidence="2" id="KW-0121">Carboxypeptidase</keyword>
<name>Q1PZX4_KUEST</name>
<dbReference type="GO" id="GO:0009002">
    <property type="term" value="F:serine-type D-Ala-D-Ala carboxypeptidase activity"/>
    <property type="evidence" value="ECO:0007669"/>
    <property type="project" value="InterPro"/>
</dbReference>
<feature type="domain" description="Penicillin-binding protein dimerisation" evidence="5">
    <location>
        <begin position="49"/>
        <end position="282"/>
    </location>
</feature>
<feature type="domain" description="Penicillin-binding protein transpeptidase" evidence="4">
    <location>
        <begin position="325"/>
        <end position="631"/>
    </location>
</feature>
<dbReference type="InterPro" id="IPR012338">
    <property type="entry name" value="Beta-lactam/transpept-like"/>
</dbReference>
<dbReference type="GO" id="GO:0009252">
    <property type="term" value="P:peptidoglycan biosynthetic process"/>
    <property type="evidence" value="ECO:0007669"/>
    <property type="project" value="InterPro"/>
</dbReference>
<dbReference type="AlphaFoldDB" id="Q1PZX4"/>
<organism evidence="6">
    <name type="scientific">Kuenenia stuttgartiensis</name>
    <dbReference type="NCBI Taxonomy" id="174633"/>
    <lineage>
        <taxon>Bacteria</taxon>
        <taxon>Pseudomonadati</taxon>
        <taxon>Planctomycetota</taxon>
        <taxon>Candidatus Brocadiia</taxon>
        <taxon>Candidatus Brocadiales</taxon>
        <taxon>Candidatus Brocadiaceae</taxon>
        <taxon>Candidatus Kuenenia</taxon>
    </lineage>
</organism>
<dbReference type="Pfam" id="PF03717">
    <property type="entry name" value="PBP_dimer"/>
    <property type="match status" value="1"/>
</dbReference>
<reference evidence="6" key="2">
    <citation type="submission" date="2006-01" db="EMBL/GenBank/DDBJ databases">
        <authorList>
            <person name="Genoscope"/>
        </authorList>
    </citation>
    <scope>NUCLEOTIDE SEQUENCE</scope>
</reference>
<dbReference type="SUPFAM" id="SSF56519">
    <property type="entry name" value="Penicillin binding protein dimerisation domain"/>
    <property type="match status" value="1"/>
</dbReference>
<accession>Q1PZX4</accession>
<evidence type="ECO:0000313" key="8">
    <source>
        <dbReference type="Proteomes" id="UP000221734"/>
    </source>
</evidence>
<dbReference type="PANTHER" id="PTHR30627">
    <property type="entry name" value="PEPTIDOGLYCAN D,D-TRANSPEPTIDASE"/>
    <property type="match status" value="1"/>
</dbReference>
<dbReference type="EMBL" id="CT573072">
    <property type="protein sequence ID" value="CAJ72640.1"/>
    <property type="molecule type" value="Genomic_DNA"/>
</dbReference>
<dbReference type="InterPro" id="IPR017790">
    <property type="entry name" value="Penicillin-binding_protein_2"/>
</dbReference>
<reference evidence="8" key="3">
    <citation type="submission" date="2017-10" db="EMBL/GenBank/DDBJ databases">
        <authorList>
            <person name="Frank J."/>
        </authorList>
    </citation>
    <scope>NUCLEOTIDE SEQUENCE [LARGE SCALE GENOMIC DNA]</scope>
</reference>
<dbReference type="GO" id="GO:0008658">
    <property type="term" value="F:penicillin binding"/>
    <property type="evidence" value="ECO:0007669"/>
    <property type="project" value="InterPro"/>
</dbReference>
<dbReference type="OrthoDB" id="9804124at2"/>
<dbReference type="InterPro" id="IPR005311">
    <property type="entry name" value="PBP_dimer"/>
</dbReference>
<comment type="subcellular location">
    <subcellularLocation>
        <location evidence="1">Membrane</location>
    </subcellularLocation>
</comment>
<dbReference type="SUPFAM" id="SSF56601">
    <property type="entry name" value="beta-lactamase/transpeptidase-like"/>
    <property type="match status" value="1"/>
</dbReference>
<dbReference type="InterPro" id="IPR050515">
    <property type="entry name" value="Beta-lactam/transpept"/>
</dbReference>
<dbReference type="NCBIfam" id="TIGR03423">
    <property type="entry name" value="pbp2_mrdA"/>
    <property type="match status" value="1"/>
</dbReference>
<dbReference type="Gene3D" id="3.40.710.10">
    <property type="entry name" value="DD-peptidase/beta-lactamase superfamily"/>
    <property type="match status" value="1"/>
</dbReference>
<evidence type="ECO:0000256" key="3">
    <source>
        <dbReference type="ARBA" id="ARBA00023136"/>
    </source>
</evidence>
<sequence length="642" mass="72461">MYFNRNKHILILFLLCIFCIAGRLFYLQIIETSKYKGISKTRRIRSYPLEAVRGTIFDRQGDVLAIDHHAFDISVKYKKLLYSSIVYGNNTVPRVAELKVHKDTDKSCKECHADMEAWMDNLSRVLNTSRDKLLRDSKKAVMKVEKLKKNMEKKFGKPVLIKEENGYYPVVYDVPIEKAIQIEVEKDTFPEVRVTPRSKRVYPKQEIASHVLGYLGKLTGKEWQEYSKKWDNFVLDSGRSADENPLLLYEGYAKDDLIGRAGVEAKYEEELRGMRGKRFEEIICKNTQIEKIVLERPPVPGNDIYLTIDSKIQAHAEKALGKNRGVIIVMEPWTGEVIAMVNNPRFNPNTLNKDFARLNKDSAKPLLDRAIQGALPPGSIFKAITAITAMNENNIHAHTGYECNGYTNYKNIIFRCWQKSGHGLITIEDALPFSCNVFFFETAKRLEKKLLYDGAKKFGIGEETGIDLLFEKAGNLPEIQTTATAMNFSIGQGALLTTPLQMVRAYAAIANGGTLVQPHVMLKITNKNGETVKTFTHSKEKKINIRPEILNVIRESLHDVVLRGTAQNKGLEVYKAAGKTGTAETGRPGDNHAWFAGYAPHDKPQYVFLVLVEHTSEHGGAIAVPIAKELLSFLYPELAQSS</sequence>
<dbReference type="GO" id="GO:0071555">
    <property type="term" value="P:cell wall organization"/>
    <property type="evidence" value="ECO:0007669"/>
    <property type="project" value="TreeGrafter"/>
</dbReference>
<evidence type="ECO:0000259" key="5">
    <source>
        <dbReference type="Pfam" id="PF03717"/>
    </source>
</evidence>
<proteinExistence type="predicted"/>
<dbReference type="GO" id="GO:0005886">
    <property type="term" value="C:plasma membrane"/>
    <property type="evidence" value="ECO:0007669"/>
    <property type="project" value="TreeGrafter"/>
</dbReference>
<reference evidence="6" key="1">
    <citation type="journal article" date="2006" name="Nature">
        <title>Deciphering the evolution and metabolism of an anammox bacterium from a community genome.</title>
        <authorList>
            <person name="Strous M."/>
            <person name="Pelletier E."/>
            <person name="Mangenot S."/>
            <person name="Rattei T."/>
            <person name="Lehner A."/>
            <person name="Taylor M.W."/>
            <person name="Horn M."/>
            <person name="Daims H."/>
            <person name="Bartol-Mavel D."/>
            <person name="Wincker P."/>
            <person name="Barbe V."/>
            <person name="Fonknechten N."/>
            <person name="Vallenet D."/>
            <person name="Segurens B."/>
            <person name="Schenowitz-Truong C."/>
            <person name="Medigue C."/>
            <person name="Collingro A."/>
            <person name="Snel B."/>
            <person name="Dutilh B.E."/>
            <person name="OpDenCamp H.J.M."/>
            <person name="vanDerDrift C."/>
            <person name="Cirpus I."/>
            <person name="vanDePas-Schoonen K.T."/>
            <person name="Harhangi H.R."/>
            <person name="vanNiftrik L."/>
            <person name="Schmid M."/>
            <person name="Keltjens J."/>
            <person name="vanDeVossenberg J."/>
            <person name="Kartal B."/>
            <person name="Meier H."/>
            <person name="Frishman D."/>
            <person name="Huynen M.A."/>
            <person name="Mewes H."/>
            <person name="Weissenbach J."/>
            <person name="Jetten M.S.M."/>
            <person name="Wagner M."/>
            <person name="LePaslier D."/>
        </authorList>
    </citation>
    <scope>NUCLEOTIDE SEQUENCE</scope>
</reference>
<keyword evidence="3" id="KW-0472">Membrane</keyword>